<feature type="transmembrane region" description="Helical" evidence="2">
    <location>
        <begin position="361"/>
        <end position="379"/>
    </location>
</feature>
<keyword evidence="2" id="KW-1133">Transmembrane helix</keyword>
<gene>
    <name evidence="4" type="ORF">PLOB_00001044</name>
</gene>
<evidence type="ECO:0000313" key="5">
    <source>
        <dbReference type="Proteomes" id="UP001159405"/>
    </source>
</evidence>
<feature type="compositionally biased region" description="Basic and acidic residues" evidence="1">
    <location>
        <begin position="165"/>
        <end position="176"/>
    </location>
</feature>
<evidence type="ECO:0000313" key="4">
    <source>
        <dbReference type="EMBL" id="CAH3042646.1"/>
    </source>
</evidence>
<keyword evidence="2" id="KW-0472">Membrane</keyword>
<dbReference type="PANTHER" id="PTHR37456">
    <property type="entry name" value="SI:CH211-266K2.1"/>
    <property type="match status" value="1"/>
</dbReference>
<dbReference type="Pfam" id="PF01391">
    <property type="entry name" value="Collagen"/>
    <property type="match status" value="1"/>
</dbReference>
<feature type="domain" description="CTHRC1 C-terminal" evidence="3">
    <location>
        <begin position="469"/>
        <end position="597"/>
    </location>
</feature>
<dbReference type="EMBL" id="CALNXK010000010">
    <property type="protein sequence ID" value="CAH3042646.1"/>
    <property type="molecule type" value="Genomic_DNA"/>
</dbReference>
<comment type="caution">
    <text evidence="4">The sequence shown here is derived from an EMBL/GenBank/DDBJ whole genome shotgun (WGS) entry which is preliminary data.</text>
</comment>
<dbReference type="InterPro" id="IPR008160">
    <property type="entry name" value="Collagen"/>
</dbReference>
<protein>
    <recommendedName>
        <fullName evidence="3">CTHRC1 C-terminal domain-containing protein</fullName>
    </recommendedName>
</protein>
<accession>A0ABN8N3Z9</accession>
<evidence type="ECO:0000259" key="3">
    <source>
        <dbReference type="Pfam" id="PF25815"/>
    </source>
</evidence>
<feature type="domain" description="CTHRC1 C-terminal" evidence="3">
    <location>
        <begin position="5"/>
        <end position="113"/>
    </location>
</feature>
<feature type="transmembrane region" description="Helical" evidence="2">
    <location>
        <begin position="129"/>
        <end position="151"/>
    </location>
</feature>
<dbReference type="InterPro" id="IPR050938">
    <property type="entry name" value="Collagen_Structural_Proteins"/>
</dbReference>
<reference evidence="4 5" key="1">
    <citation type="submission" date="2022-05" db="EMBL/GenBank/DDBJ databases">
        <authorList>
            <consortium name="Genoscope - CEA"/>
            <person name="William W."/>
        </authorList>
    </citation>
    <scope>NUCLEOTIDE SEQUENCE [LARGE SCALE GENOMIC DNA]</scope>
</reference>
<dbReference type="Proteomes" id="UP001159405">
    <property type="component" value="Unassembled WGS sequence"/>
</dbReference>
<dbReference type="Pfam" id="PF25815">
    <property type="entry name" value="CTHRC1_C"/>
    <property type="match status" value="3"/>
</dbReference>
<keyword evidence="2" id="KW-0812">Transmembrane</keyword>
<feature type="region of interest" description="Disordered" evidence="1">
    <location>
        <begin position="405"/>
        <end position="463"/>
    </location>
</feature>
<dbReference type="PANTHER" id="PTHR37456:SF6">
    <property type="entry name" value="COLLAGEN ALPHA-1(XXIII) CHAIN-LIKE ISOFORM X2"/>
    <property type="match status" value="1"/>
</dbReference>
<evidence type="ECO:0000256" key="2">
    <source>
        <dbReference type="SAM" id="Phobius"/>
    </source>
</evidence>
<proteinExistence type="predicted"/>
<feature type="compositionally biased region" description="Basic and acidic residues" evidence="1">
    <location>
        <begin position="416"/>
        <end position="426"/>
    </location>
</feature>
<sequence length="605" mass="65454">MLCFQDCQFTKIKDNTTLHVVFQGNIHLENCGSCCKRWFITFNGAECSGPLPIDAALWIRNRNTEDYRPGAIEGYCENIRKGNIPVGINIGNCPGYGNSDGNTGWMSVSRLIIEELPVGLQVSETNNKMIGTIGGVTLIKLVLLFCLFVYIRSASTVAQAKVGWSRDGRDGAKGEKGLSGPSGPRGFKGEAGRVRTVAAEQRNWKQCAWKNSDGKAIGLIKDCQFTKIKDNTTLRVVFQGNIHLGGCGSCCKRWFITFNGAECSGPLPIDAALWIRNRNTDDFRHGAIEGYCDNIRKGNIRVGINIGNCPGYGNSNGNTGWMSVSQFGFHAHQKRLNGGFILSAYDGLEVSETKNKMIGRIGGVALMKLVQLFCLFVYIRSASTVAPAKNPSLCAQGVTGLPGRNGVNGHNGLPGRDGRDGVKGEKGVAGPPGPRGFKGEAGEKGVAGPPGPRGIKGKEGPVGRVTAEQRNWKQCAWQKRDYRNIGLIKDCQFTKIKDNTTLHVVFQGNLFLGNCGNCCKRWFITFNGAECSGPLPIDAALWIPSSISNDSRHGAIEGYCDNIRKGNIRVGINIGNCPGYGNSDGDTGYMSVSRLIIEEVPRSQQ</sequence>
<feature type="domain" description="CTHRC1 C-terminal" evidence="3">
    <location>
        <begin position="201"/>
        <end position="326"/>
    </location>
</feature>
<dbReference type="InterPro" id="IPR057873">
    <property type="entry name" value="CTHRC1_C"/>
</dbReference>
<name>A0ABN8N3Z9_9CNID</name>
<feature type="region of interest" description="Disordered" evidence="1">
    <location>
        <begin position="165"/>
        <end position="191"/>
    </location>
</feature>
<evidence type="ECO:0000256" key="1">
    <source>
        <dbReference type="SAM" id="MobiDB-lite"/>
    </source>
</evidence>
<keyword evidence="5" id="KW-1185">Reference proteome</keyword>
<organism evidence="4 5">
    <name type="scientific">Porites lobata</name>
    <dbReference type="NCBI Taxonomy" id="104759"/>
    <lineage>
        <taxon>Eukaryota</taxon>
        <taxon>Metazoa</taxon>
        <taxon>Cnidaria</taxon>
        <taxon>Anthozoa</taxon>
        <taxon>Hexacorallia</taxon>
        <taxon>Scleractinia</taxon>
        <taxon>Fungiina</taxon>
        <taxon>Poritidae</taxon>
        <taxon>Porites</taxon>
    </lineage>
</organism>